<dbReference type="Proteomes" id="UP000094707">
    <property type="component" value="Chromosome I"/>
</dbReference>
<dbReference type="AlphaFoldDB" id="A0A1D3L2S5"/>
<gene>
    <name evidence="1" type="ORF">MCBB_1308</name>
</gene>
<name>A0A1D3L2S5_9EURY</name>
<dbReference type="KEGG" id="mcub:MCBB_1308"/>
<evidence type="ECO:0000313" key="2">
    <source>
        <dbReference type="Proteomes" id="UP000094707"/>
    </source>
</evidence>
<evidence type="ECO:0000313" key="1">
    <source>
        <dbReference type="EMBL" id="SCG85866.1"/>
    </source>
</evidence>
<reference evidence="1 2" key="1">
    <citation type="submission" date="2016-08" db="EMBL/GenBank/DDBJ databases">
        <authorList>
            <person name="Seilhamer J.J."/>
        </authorList>
    </citation>
    <scope>NUCLEOTIDE SEQUENCE [LARGE SCALE GENOMIC DNA]</scope>
    <source>
        <strain evidence="1">Buetzberg</strain>
    </source>
</reference>
<organism evidence="1 2">
    <name type="scientific">Methanobacterium congolense</name>
    <dbReference type="NCBI Taxonomy" id="118062"/>
    <lineage>
        <taxon>Archaea</taxon>
        <taxon>Methanobacteriati</taxon>
        <taxon>Methanobacteriota</taxon>
        <taxon>Methanomada group</taxon>
        <taxon>Methanobacteria</taxon>
        <taxon>Methanobacteriales</taxon>
        <taxon>Methanobacteriaceae</taxon>
        <taxon>Methanobacterium</taxon>
    </lineage>
</organism>
<dbReference type="RefSeq" id="WP_071906982.1">
    <property type="nucleotide sequence ID" value="NZ_LT607756.1"/>
</dbReference>
<dbReference type="EMBL" id="LT607756">
    <property type="protein sequence ID" value="SCG85866.1"/>
    <property type="molecule type" value="Genomic_DNA"/>
</dbReference>
<proteinExistence type="predicted"/>
<sequence length="60" mass="6932">MDENEKIREVEVGEEFRVCEVCGFEKGFHTSFLKDGSTYRVIYICPDCGTRYDVGLIMES</sequence>
<protein>
    <submittedName>
        <fullName evidence="1">Uncharacterized protein</fullName>
    </submittedName>
</protein>
<accession>A0A1D3L2S5</accession>
<dbReference type="GeneID" id="30412151"/>
<dbReference type="OrthoDB" id="71000at2157"/>
<keyword evidence="2" id="KW-1185">Reference proteome</keyword>